<evidence type="ECO:0000313" key="1">
    <source>
        <dbReference type="EMBL" id="AVF26727.1"/>
    </source>
</evidence>
<sequence>MKYGISIDWKAHLSDMLRRSAVLLSMGKEMERKFQLSDMYDRA</sequence>
<dbReference type="EMBL" id="CP019655">
    <property type="protein sequence ID" value="AVF26727.1"/>
    <property type="molecule type" value="Genomic_DNA"/>
</dbReference>
<evidence type="ECO:0000313" key="2">
    <source>
        <dbReference type="Proteomes" id="UP000239833"/>
    </source>
</evidence>
<accession>A0A2L1UEZ0</accession>
<name>A0A2L1UEZ0_9BACL</name>
<reference evidence="2" key="1">
    <citation type="submission" date="2017-02" db="EMBL/GenBank/DDBJ databases">
        <title>Delineation of Paenibacillus larvae strains originating from foulbrood outbreaks.</title>
        <authorList>
            <person name="Beims H."/>
            <person name="Bunk B."/>
            <person name="Sproeer C."/>
            <person name="Mohr K.I."/>
            <person name="Pradella S."/>
            <person name="Guenther G."/>
            <person name="Rohde M."/>
            <person name="von der Ohe W."/>
            <person name="Steinert M."/>
        </authorList>
    </citation>
    <scope>NUCLEOTIDE SEQUENCE [LARGE SCALE GENOMIC DNA]</scope>
    <source>
        <strain evidence="2">Eric_III</strain>
    </source>
</reference>
<dbReference type="Proteomes" id="UP000239833">
    <property type="component" value="Chromosome"/>
</dbReference>
<protein>
    <submittedName>
        <fullName evidence="1">Uncharacterized protein</fullName>
    </submittedName>
</protein>
<organism evidence="1 2">
    <name type="scientific">Paenibacillus larvae subsp. larvae</name>
    <dbReference type="NCBI Taxonomy" id="147375"/>
    <lineage>
        <taxon>Bacteria</taxon>
        <taxon>Bacillati</taxon>
        <taxon>Bacillota</taxon>
        <taxon>Bacilli</taxon>
        <taxon>Bacillales</taxon>
        <taxon>Paenibacillaceae</taxon>
        <taxon>Paenibacillus</taxon>
    </lineage>
</organism>
<proteinExistence type="predicted"/>
<dbReference type="AlphaFoldDB" id="A0A2L1UEZ0"/>
<gene>
    <name evidence="1" type="ORF">ERICIII_02587</name>
</gene>